<feature type="compositionally biased region" description="Low complexity" evidence="9">
    <location>
        <begin position="215"/>
        <end position="237"/>
    </location>
</feature>
<dbReference type="GO" id="GO:0031405">
    <property type="term" value="F:lipoic acid binding"/>
    <property type="evidence" value="ECO:0007669"/>
    <property type="project" value="TreeGrafter"/>
</dbReference>
<dbReference type="PRINTS" id="PR01217">
    <property type="entry name" value="PRICHEXTENSN"/>
</dbReference>
<evidence type="ECO:0000256" key="1">
    <source>
        <dbReference type="ARBA" id="ARBA00001938"/>
    </source>
</evidence>
<evidence type="ECO:0000259" key="11">
    <source>
        <dbReference type="PROSITE" id="PS51826"/>
    </source>
</evidence>
<evidence type="ECO:0000256" key="3">
    <source>
        <dbReference type="ARBA" id="ARBA00022679"/>
    </source>
</evidence>
<dbReference type="NCBIfam" id="TIGR02927">
    <property type="entry name" value="SucB_Actino"/>
    <property type="match status" value="1"/>
</dbReference>
<dbReference type="PROSITE" id="PS51826">
    <property type="entry name" value="PSBD"/>
    <property type="match status" value="1"/>
</dbReference>
<dbReference type="Gene3D" id="3.30.559.10">
    <property type="entry name" value="Chloramphenicol acetyltransferase-like domain"/>
    <property type="match status" value="1"/>
</dbReference>
<evidence type="ECO:0000313" key="13">
    <source>
        <dbReference type="Proteomes" id="UP000217103"/>
    </source>
</evidence>
<dbReference type="SUPFAM" id="SSF51230">
    <property type="entry name" value="Single hybrid motif"/>
    <property type="match status" value="1"/>
</dbReference>
<dbReference type="EMBL" id="FNKK01000002">
    <property type="protein sequence ID" value="SDR07568.1"/>
    <property type="molecule type" value="Genomic_DNA"/>
</dbReference>
<dbReference type="InterPro" id="IPR023213">
    <property type="entry name" value="CAT-like_dom_sf"/>
</dbReference>
<gene>
    <name evidence="12" type="ORF">SAMN04489764_3339</name>
</gene>
<feature type="compositionally biased region" description="Pro residues" evidence="9">
    <location>
        <begin position="98"/>
        <end position="162"/>
    </location>
</feature>
<dbReference type="InterPro" id="IPR001078">
    <property type="entry name" value="2-oxoacid_DH_actylTfrase"/>
</dbReference>
<comment type="similarity">
    <text evidence="2 8">Belongs to the 2-oxoacid dehydrogenase family.</text>
</comment>
<keyword evidence="3 8" id="KW-0808">Transferase</keyword>
<feature type="compositionally biased region" description="Low complexity" evidence="9">
    <location>
        <begin position="81"/>
        <end position="97"/>
    </location>
</feature>
<feature type="region of interest" description="Disordered" evidence="9">
    <location>
        <begin position="214"/>
        <end position="260"/>
    </location>
</feature>
<dbReference type="AlphaFoldDB" id="A0A1H1G3S3"/>
<dbReference type="InterPro" id="IPR003016">
    <property type="entry name" value="2-oxoA_DH_lipoyl-BS"/>
</dbReference>
<dbReference type="SUPFAM" id="SSF52777">
    <property type="entry name" value="CoA-dependent acyltransferases"/>
    <property type="match status" value="1"/>
</dbReference>
<name>A0A1H1G3S3_9ACTN</name>
<evidence type="ECO:0000256" key="5">
    <source>
        <dbReference type="ARBA" id="ARBA00022823"/>
    </source>
</evidence>
<dbReference type="GO" id="GO:0004742">
    <property type="term" value="F:dihydrolipoyllysine-residue acetyltransferase activity"/>
    <property type="evidence" value="ECO:0007669"/>
    <property type="project" value="UniProtKB-EC"/>
</dbReference>
<dbReference type="STRING" id="35622.SAMN04489764_3339"/>
<dbReference type="FunFam" id="2.40.50.100:FF:000023">
    <property type="entry name" value="Dihydrolipoamide acetyltransferase component of pyruvate dehydrogenase complex"/>
    <property type="match status" value="1"/>
</dbReference>
<protein>
    <recommendedName>
        <fullName evidence="8">Dihydrolipoamide acetyltransferase component of pyruvate dehydrogenase complex</fullName>
        <ecNumber evidence="8">2.3.1.-</ecNumber>
    </recommendedName>
</protein>
<evidence type="ECO:0000256" key="9">
    <source>
        <dbReference type="SAM" id="MobiDB-lite"/>
    </source>
</evidence>
<dbReference type="CDD" id="cd06849">
    <property type="entry name" value="lipoyl_domain"/>
    <property type="match status" value="1"/>
</dbReference>
<dbReference type="InterPro" id="IPR011053">
    <property type="entry name" value="Single_hybrid_motif"/>
</dbReference>
<comment type="catalytic activity">
    <reaction evidence="7">
        <text>N(6)-[(R)-dihydrolipoyl]-L-lysyl-[protein] + acetyl-CoA = N(6)-[(R)-S(8)-acetyldihydrolipoyl]-L-lysyl-[protein] + CoA</text>
        <dbReference type="Rhea" id="RHEA:17017"/>
        <dbReference type="Rhea" id="RHEA-COMP:10475"/>
        <dbReference type="Rhea" id="RHEA-COMP:10478"/>
        <dbReference type="ChEBI" id="CHEBI:57287"/>
        <dbReference type="ChEBI" id="CHEBI:57288"/>
        <dbReference type="ChEBI" id="CHEBI:83100"/>
        <dbReference type="ChEBI" id="CHEBI:83111"/>
        <dbReference type="EC" id="2.3.1.12"/>
    </reaction>
</comment>
<dbReference type="PROSITE" id="PS00189">
    <property type="entry name" value="LIPOYL"/>
    <property type="match status" value="1"/>
</dbReference>
<dbReference type="InterPro" id="IPR000089">
    <property type="entry name" value="Biotin_lipoyl"/>
</dbReference>
<comment type="cofactor">
    <cofactor evidence="1 8">
        <name>(R)-lipoate</name>
        <dbReference type="ChEBI" id="CHEBI:83088"/>
    </cofactor>
</comment>
<evidence type="ECO:0000313" key="12">
    <source>
        <dbReference type="EMBL" id="SDR07568.1"/>
    </source>
</evidence>
<keyword evidence="6 8" id="KW-0012">Acyltransferase</keyword>
<proteinExistence type="inferred from homology"/>
<dbReference type="Pfam" id="PF00198">
    <property type="entry name" value="2-oxoacid_dh"/>
    <property type="match status" value="1"/>
</dbReference>
<sequence>MPVSVTMPQLGESVTEGTVTRWLKKEGDRVEADEPLLEVSTDKVDTEIPSPTSGVLTRIVVAEDETVEVGAELAVIDQNGAAAAAPAEQAAPQQPQEAPQPEPQPEPQPQPVAEQPPAPPSPPPAPPAPQPAYTQAPPPPPPAPQPQPQAPAPQPQAEPTPLPTTGETPYVTPLVRKLAAEHGVDLNTLTGTGVGGRIRKQDVLEAARIKREQAAKAAQAQQAPAAPQQQAPAADQPAPAPAPEPVKVDTTLRGRTEKMSRLRQTIAKRTLESLQTSAQLTTVVEVDVTKIARLRERAKDEFLRREGVKLTFLPFFALATVEALKQHPKLNAVINNETMEVTYHDVEHLGIAVDAEKGLAAVTIRNAGDLNIAGLARKIDDLADRFRNNKVSPDELVGATFTLTNTGSRGALFDTPILFQPQVGILGTGKVVKRPVVVDDPELGEVIAVRSMVYLALTYDHRLIDGADAARFLTTIKNRLEEGRFEHQLGLHS</sequence>
<evidence type="ECO:0000256" key="2">
    <source>
        <dbReference type="ARBA" id="ARBA00007317"/>
    </source>
</evidence>
<dbReference type="EC" id="2.3.1.-" evidence="8"/>
<dbReference type="Pfam" id="PF02817">
    <property type="entry name" value="E3_binding"/>
    <property type="match status" value="1"/>
</dbReference>
<evidence type="ECO:0000259" key="10">
    <source>
        <dbReference type="PROSITE" id="PS50968"/>
    </source>
</evidence>
<evidence type="ECO:0000256" key="8">
    <source>
        <dbReference type="RuleBase" id="RU003423"/>
    </source>
</evidence>
<dbReference type="OrthoDB" id="9805770at2"/>
<keyword evidence="4" id="KW-0677">Repeat</keyword>
<evidence type="ECO:0000256" key="6">
    <source>
        <dbReference type="ARBA" id="ARBA00023315"/>
    </source>
</evidence>
<evidence type="ECO:0000256" key="4">
    <source>
        <dbReference type="ARBA" id="ARBA00022737"/>
    </source>
</evidence>
<dbReference type="SUPFAM" id="SSF47005">
    <property type="entry name" value="Peripheral subunit-binding domain of 2-oxo acid dehydrogenase complex"/>
    <property type="match status" value="1"/>
</dbReference>
<feature type="domain" description="Lipoyl-binding" evidence="10">
    <location>
        <begin position="2"/>
        <end position="77"/>
    </location>
</feature>
<dbReference type="Pfam" id="PF00364">
    <property type="entry name" value="Biotin_lipoyl"/>
    <property type="match status" value="1"/>
</dbReference>
<dbReference type="InterPro" id="IPR014276">
    <property type="entry name" value="2-oxoglutarate_DH_E2"/>
</dbReference>
<dbReference type="GO" id="GO:0005737">
    <property type="term" value="C:cytoplasm"/>
    <property type="evidence" value="ECO:0007669"/>
    <property type="project" value="TreeGrafter"/>
</dbReference>
<dbReference type="PANTHER" id="PTHR43178">
    <property type="entry name" value="DIHYDROLIPOAMIDE ACETYLTRANSFERASE COMPONENT OF PYRUVATE DEHYDROGENASE COMPLEX"/>
    <property type="match status" value="1"/>
</dbReference>
<dbReference type="InterPro" id="IPR004167">
    <property type="entry name" value="PSBD"/>
</dbReference>
<dbReference type="InterPro" id="IPR050743">
    <property type="entry name" value="2-oxoacid_DH_E2_comp"/>
</dbReference>
<dbReference type="Gene3D" id="2.40.50.100">
    <property type="match status" value="1"/>
</dbReference>
<feature type="domain" description="Peripheral subunit-binding (PSBD)" evidence="11">
    <location>
        <begin position="170"/>
        <end position="207"/>
    </location>
</feature>
<reference evidence="12 13" key="1">
    <citation type="submission" date="2016-10" db="EMBL/GenBank/DDBJ databases">
        <authorList>
            <person name="de Groot N.N."/>
        </authorList>
    </citation>
    <scope>NUCLEOTIDE SEQUENCE [LARGE SCALE GENOMIC DNA]</scope>
    <source>
        <strain evidence="12 13">DSM 43794</strain>
    </source>
</reference>
<dbReference type="Gene3D" id="4.10.320.10">
    <property type="entry name" value="E3-binding domain"/>
    <property type="match status" value="1"/>
</dbReference>
<feature type="region of interest" description="Disordered" evidence="9">
    <location>
        <begin position="80"/>
        <end position="171"/>
    </location>
</feature>
<evidence type="ECO:0000256" key="7">
    <source>
        <dbReference type="ARBA" id="ARBA00048370"/>
    </source>
</evidence>
<dbReference type="RefSeq" id="WP_093259872.1">
    <property type="nucleotide sequence ID" value="NZ_FNKK01000002.1"/>
</dbReference>
<dbReference type="PANTHER" id="PTHR43178:SF5">
    <property type="entry name" value="LIPOAMIDE ACYLTRANSFERASE COMPONENT OF BRANCHED-CHAIN ALPHA-KETO ACID DEHYDROGENASE COMPLEX, MITOCHONDRIAL"/>
    <property type="match status" value="1"/>
</dbReference>
<accession>A0A1H1G3S3</accession>
<feature type="compositionally biased region" description="Basic and acidic residues" evidence="9">
    <location>
        <begin position="246"/>
        <end position="260"/>
    </location>
</feature>
<keyword evidence="5 8" id="KW-0450">Lipoyl</keyword>
<dbReference type="Proteomes" id="UP000217103">
    <property type="component" value="Unassembled WGS sequence"/>
</dbReference>
<organism evidence="12 13">
    <name type="scientific">Thermostaphylospora chromogena</name>
    <dbReference type="NCBI Taxonomy" id="35622"/>
    <lineage>
        <taxon>Bacteria</taxon>
        <taxon>Bacillati</taxon>
        <taxon>Actinomycetota</taxon>
        <taxon>Actinomycetes</taxon>
        <taxon>Streptosporangiales</taxon>
        <taxon>Thermomonosporaceae</taxon>
        <taxon>Thermostaphylospora</taxon>
    </lineage>
</organism>
<keyword evidence="13" id="KW-1185">Reference proteome</keyword>
<dbReference type="PROSITE" id="PS50968">
    <property type="entry name" value="BIOTINYL_LIPOYL"/>
    <property type="match status" value="1"/>
</dbReference>
<dbReference type="InterPro" id="IPR036625">
    <property type="entry name" value="E3-bd_dom_sf"/>
</dbReference>